<feature type="active site" evidence="8">
    <location>
        <position position="515"/>
    </location>
</feature>
<evidence type="ECO:0000256" key="5">
    <source>
        <dbReference type="ARBA" id="ARBA00022801"/>
    </source>
</evidence>
<dbReference type="InterPro" id="IPR013733">
    <property type="entry name" value="Prot_Arg_deaminase_cen_dom"/>
</dbReference>
<keyword evidence="13" id="KW-1185">Reference proteome</keyword>
<dbReference type="FunFam" id="3.75.10.10:FF:000003">
    <property type="entry name" value="Protein-arginine deiminase type-2"/>
    <property type="match status" value="1"/>
</dbReference>
<dbReference type="PIRSF" id="PIRSF001247">
    <property type="entry name" value="Protein-arginine_deiminase"/>
    <property type="match status" value="1"/>
</dbReference>
<dbReference type="GeneTree" id="ENSGT00940000153217"/>
<evidence type="ECO:0000259" key="9">
    <source>
        <dbReference type="Pfam" id="PF03068"/>
    </source>
</evidence>
<dbReference type="PANTHER" id="PTHR10837:SF8">
    <property type="entry name" value="PROTEIN-ARGININE DEIMINASE"/>
    <property type="match status" value="1"/>
</dbReference>
<dbReference type="FunFam" id="2.60.40.1700:FF:000001">
    <property type="entry name" value="Protein-arginine deiminase type-2"/>
    <property type="match status" value="1"/>
</dbReference>
<reference evidence="12" key="2">
    <citation type="submission" date="2025-09" db="UniProtKB">
        <authorList>
            <consortium name="Ensembl"/>
        </authorList>
    </citation>
    <scope>IDENTIFICATION</scope>
</reference>
<evidence type="ECO:0000256" key="2">
    <source>
        <dbReference type="ARBA" id="ARBA00008166"/>
    </source>
</evidence>
<dbReference type="GO" id="GO:0005509">
    <property type="term" value="F:calcium ion binding"/>
    <property type="evidence" value="ECO:0007669"/>
    <property type="project" value="InterPro"/>
</dbReference>
<feature type="domain" description="Protein-arginine deiminase C-terminal" evidence="9">
    <location>
        <begin position="328"/>
        <end position="702"/>
    </location>
</feature>
<dbReference type="GO" id="GO:0004668">
    <property type="term" value="F:protein-arginine deiminase activity"/>
    <property type="evidence" value="ECO:0007669"/>
    <property type="project" value="UniProtKB-EC"/>
</dbReference>
<evidence type="ECO:0000256" key="3">
    <source>
        <dbReference type="ARBA" id="ARBA00012200"/>
    </source>
</evidence>
<protein>
    <recommendedName>
        <fullName evidence="3">protein-arginine deiminase</fullName>
        <ecNumber evidence="3">3.5.3.15</ecNumber>
    </recommendedName>
</protein>
<dbReference type="Pfam" id="PF03068">
    <property type="entry name" value="PAD"/>
    <property type="match status" value="1"/>
</dbReference>
<feature type="domain" description="Protein-arginine deiminase (PAD) N-terminal" evidence="10">
    <location>
        <begin position="40"/>
        <end position="145"/>
    </location>
</feature>
<gene>
    <name evidence="12" type="primary">PADI2</name>
</gene>
<dbReference type="Ensembl" id="ENSOTST00005020497.2">
    <property type="protein sequence ID" value="ENSOTSP00005018835.2"/>
    <property type="gene ID" value="ENSOTSG00005009204.2"/>
</dbReference>
<feature type="active site" evidence="8">
    <location>
        <position position="517"/>
    </location>
</feature>
<dbReference type="InterPro" id="IPR008972">
    <property type="entry name" value="Cupredoxin"/>
</dbReference>
<reference evidence="12" key="1">
    <citation type="submission" date="2025-08" db="UniProtKB">
        <authorList>
            <consortium name="Ensembl"/>
        </authorList>
    </citation>
    <scope>IDENTIFICATION</scope>
</reference>
<evidence type="ECO:0000256" key="1">
    <source>
        <dbReference type="ARBA" id="ARBA00004496"/>
    </source>
</evidence>
<keyword evidence="5" id="KW-0378">Hydrolase</keyword>
<keyword evidence="4" id="KW-0963">Cytoplasm</keyword>
<dbReference type="Gene3D" id="3.75.10.10">
    <property type="entry name" value="L-arginine/glycine Amidinotransferase, Chain A"/>
    <property type="match status" value="1"/>
</dbReference>
<evidence type="ECO:0000256" key="6">
    <source>
        <dbReference type="ARBA" id="ARBA00022837"/>
    </source>
</evidence>
<accession>A0A8C8CY03</accession>
<evidence type="ECO:0000256" key="7">
    <source>
        <dbReference type="ARBA" id="ARBA00048487"/>
    </source>
</evidence>
<dbReference type="InterPro" id="IPR036556">
    <property type="entry name" value="PAD_central_sf"/>
</dbReference>
<feature type="active site" evidence="8">
    <location>
        <position position="394"/>
    </location>
</feature>
<dbReference type="InterPro" id="IPR013732">
    <property type="entry name" value="PAD_N"/>
</dbReference>
<evidence type="ECO:0000256" key="8">
    <source>
        <dbReference type="PIRSR" id="PIRSR001247-1"/>
    </source>
</evidence>
<evidence type="ECO:0000313" key="13">
    <source>
        <dbReference type="Proteomes" id="UP000694402"/>
    </source>
</evidence>
<dbReference type="PANTHER" id="PTHR10837">
    <property type="entry name" value="PEPTIDYLARGININE DEIMINASE"/>
    <property type="match status" value="1"/>
</dbReference>
<proteinExistence type="inferred from homology"/>
<dbReference type="Gene3D" id="2.60.40.1860">
    <property type="entry name" value="Protein-arginine deiminase, N-terminal domain"/>
    <property type="match status" value="1"/>
</dbReference>
<dbReference type="InterPro" id="IPR013530">
    <property type="entry name" value="PAD_C"/>
</dbReference>
<comment type="similarity">
    <text evidence="2">Belongs to the protein arginine deiminase family.</text>
</comment>
<comment type="subcellular location">
    <subcellularLocation>
        <location evidence="1">Cytoplasm</location>
    </subcellularLocation>
</comment>
<dbReference type="SUPFAM" id="SSF110083">
    <property type="entry name" value="Peptidylarginine deiminase Pad4, middle domain"/>
    <property type="match status" value="1"/>
</dbReference>
<name>A0A8C8CY03_ONCTS</name>
<comment type="catalytic activity">
    <reaction evidence="7">
        <text>L-arginyl-[protein] + H2O = L-citrullyl-[protein] + NH4(+)</text>
        <dbReference type="Rhea" id="RHEA:18089"/>
        <dbReference type="Rhea" id="RHEA-COMP:10532"/>
        <dbReference type="Rhea" id="RHEA-COMP:10588"/>
        <dbReference type="ChEBI" id="CHEBI:15377"/>
        <dbReference type="ChEBI" id="CHEBI:28938"/>
        <dbReference type="ChEBI" id="CHEBI:29965"/>
        <dbReference type="ChEBI" id="CHEBI:83397"/>
        <dbReference type="EC" id="3.5.3.15"/>
    </reaction>
</comment>
<dbReference type="AlphaFoldDB" id="A0A8C8CY03"/>
<dbReference type="SUPFAM" id="SSF55909">
    <property type="entry name" value="Pentein"/>
    <property type="match status" value="1"/>
</dbReference>
<dbReference type="Proteomes" id="UP000694402">
    <property type="component" value="Unassembled WGS sequence"/>
</dbReference>
<feature type="active site" evidence="8">
    <location>
        <position position="687"/>
    </location>
</feature>
<dbReference type="InterPro" id="IPR038685">
    <property type="entry name" value="PAD_N_sf"/>
</dbReference>
<evidence type="ECO:0000259" key="10">
    <source>
        <dbReference type="Pfam" id="PF08526"/>
    </source>
</evidence>
<keyword evidence="6" id="KW-0106">Calcium</keyword>
<evidence type="ECO:0000259" key="11">
    <source>
        <dbReference type="Pfam" id="PF08527"/>
    </source>
</evidence>
<dbReference type="GO" id="GO:0005737">
    <property type="term" value="C:cytoplasm"/>
    <property type="evidence" value="ECO:0007669"/>
    <property type="project" value="UniProtKB-SubCell"/>
</dbReference>
<dbReference type="SUPFAM" id="SSF49503">
    <property type="entry name" value="Cupredoxins"/>
    <property type="match status" value="1"/>
</dbReference>
<dbReference type="Gene3D" id="2.60.40.1700">
    <property type="entry name" value="Protein-arginine deiminase, central domain"/>
    <property type="match status" value="1"/>
</dbReference>
<sequence length="705" mass="79453">MHIQLLRTPSYSRRCMQIGIRLVCWHFNRIATNKPVDQKYQRTFRLDTEKTLRALYVVGTVLKVNLNRSAPPSSTYFSVKCSPNVQYRITPPTAKSGPIPTPFNGNTVLLLTMDTASKVENDSKLSVMYYGKKMKVLGKAVVHLTAFEISLDVDADRDGQVERNNPNKGSWMWGPNGHGAILLVNCDSEHTCRKSLDSEHAEVTRVSDLKDMSPMVLRTSGPAKLPEGYKLTMHISQGDAECVRVFRSTAGMHQTLTENLFYKSFVKDYPLVVGGEDLSKEVPCLWGNAEMNFYVEGLRFPDKDFEGLISINLSMLEPSSQGFPETPIFTDTVVFRVAPWIMTPNTLDPVEVFVCSTTDNDQFLKRMRRLVENSGCKLKICPEDMNRGDRWMQDEIEFGYIDSPHQRFPVVLDSPRDGDLQDFPYDVLLGQDFGYVTRTAYGKEVSSLDSFGNLEVSPPVTVNGKNYPLGRIIIGVAFPTATKGRNMTKVVQDFLWAQKVQEPIALFSDWLLVGHVDEFMTFVPAPDKKGFRLLLASPDASYKLFRGLQNGGHGQAKMFDGLGAEEITVHEILSDEKLKAENNYVQSCIDWNRDVLKRELGLDDDDIIDLPILFHVMENRAVAYYPDMVNMIVLGKNLGIPKPFGPKVDGRCALEAEMTSLMGGLGLSCTYIDDFASYHKLLGEVHCGSNVRREPFSFKWWNLEM</sequence>
<dbReference type="GO" id="GO:0005634">
    <property type="term" value="C:nucleus"/>
    <property type="evidence" value="ECO:0007669"/>
    <property type="project" value="TreeGrafter"/>
</dbReference>
<dbReference type="Pfam" id="PF08527">
    <property type="entry name" value="PAD_M"/>
    <property type="match status" value="1"/>
</dbReference>
<evidence type="ECO:0000256" key="4">
    <source>
        <dbReference type="ARBA" id="ARBA00022490"/>
    </source>
</evidence>
<dbReference type="EC" id="3.5.3.15" evidence="3"/>
<organism evidence="12 13">
    <name type="scientific">Oncorhynchus tshawytscha</name>
    <name type="common">Chinook salmon</name>
    <name type="synonym">Salmo tshawytscha</name>
    <dbReference type="NCBI Taxonomy" id="74940"/>
    <lineage>
        <taxon>Eukaryota</taxon>
        <taxon>Metazoa</taxon>
        <taxon>Chordata</taxon>
        <taxon>Craniata</taxon>
        <taxon>Vertebrata</taxon>
        <taxon>Euteleostomi</taxon>
        <taxon>Actinopterygii</taxon>
        <taxon>Neopterygii</taxon>
        <taxon>Teleostei</taxon>
        <taxon>Protacanthopterygii</taxon>
        <taxon>Salmoniformes</taxon>
        <taxon>Salmonidae</taxon>
        <taxon>Salmoninae</taxon>
        <taxon>Oncorhynchus</taxon>
    </lineage>
</organism>
<dbReference type="Pfam" id="PF08526">
    <property type="entry name" value="PAD_N"/>
    <property type="match status" value="1"/>
</dbReference>
<dbReference type="InterPro" id="IPR004303">
    <property type="entry name" value="PAD"/>
</dbReference>
<evidence type="ECO:0000313" key="12">
    <source>
        <dbReference type="Ensembl" id="ENSOTSP00005018835.2"/>
    </source>
</evidence>
<feature type="domain" description="Protein-arginine deiminase (PAD) central" evidence="11">
    <location>
        <begin position="148"/>
        <end position="317"/>
    </location>
</feature>